<dbReference type="KEGG" id="lem:LEN_4327"/>
<dbReference type="GeneID" id="83066118"/>
<accession>A0AAU9ARH8</accession>
<evidence type="ECO:0000313" key="2">
    <source>
        <dbReference type="Proteomes" id="UP000218824"/>
    </source>
</evidence>
<gene>
    <name evidence="1" type="ORF">LEN_4327</name>
</gene>
<dbReference type="AlphaFoldDB" id="A0AAU9ARH8"/>
<dbReference type="InterPro" id="IPR006311">
    <property type="entry name" value="TAT_signal"/>
</dbReference>
<dbReference type="PROSITE" id="PS51318">
    <property type="entry name" value="TAT"/>
    <property type="match status" value="1"/>
</dbReference>
<proteinExistence type="predicted"/>
<protein>
    <recommendedName>
        <fullName evidence="3">Lipase chaperone</fullName>
    </recommendedName>
</protein>
<sequence>MNASAPARGPRRLLLAAAAVAALAAIVGAYFAGRAGAVRPDSHVRVAAEATAAAEPATETWPTPIKGGILPAPNAPLKDHFAQLQARANAGDAAAATRLVRDLDRCNRLRGAQWRNAGATEALTSRSTEGMTAAQLRTYQTLLEAMELRQQREREERAACAGVDERMLASLTANIAQAARLGDEQARACYLERGPLYDPRSLIRQPEALRSYRASAARLVETGLAAGDWRVVDLLQRAYEPGSTSLLGGLLGADPLQHYRYLKLYRLGAEAHRAAELDRQLAAVAAGLAPAQRAQADAWAQNTLDAGFRGRSTDGTAPGWEACDF</sequence>
<organism evidence="1 2">
    <name type="scientific">Lysobacter enzymogenes</name>
    <dbReference type="NCBI Taxonomy" id="69"/>
    <lineage>
        <taxon>Bacteria</taxon>
        <taxon>Pseudomonadati</taxon>
        <taxon>Pseudomonadota</taxon>
        <taxon>Gammaproteobacteria</taxon>
        <taxon>Lysobacterales</taxon>
        <taxon>Lysobacteraceae</taxon>
        <taxon>Lysobacter</taxon>
    </lineage>
</organism>
<reference evidence="1 2" key="1">
    <citation type="journal article" date="2017" name="DNA Res.">
        <title>Complete genome sequence and expression profile of the commercial lytic enzyme producer Lysobacter enzymogenes M497-1.</title>
        <authorList>
            <person name="Takami H."/>
            <person name="Toyoda A."/>
            <person name="Uchiyama I."/>
            <person name="Itoh T."/>
            <person name="Takaki Y."/>
            <person name="Arai W."/>
            <person name="Nishi S."/>
            <person name="Kawai M."/>
            <person name="Shinya K."/>
            <person name="Ikeda H."/>
        </authorList>
    </citation>
    <scope>NUCLEOTIDE SEQUENCE [LARGE SCALE GENOMIC DNA]</scope>
    <source>
        <strain evidence="1 2">M497-1</strain>
    </source>
</reference>
<evidence type="ECO:0000313" key="1">
    <source>
        <dbReference type="EMBL" id="BAV99814.1"/>
    </source>
</evidence>
<dbReference type="RefSeq" id="WP_096381028.1">
    <property type="nucleotide sequence ID" value="NZ_AP014940.1"/>
</dbReference>
<evidence type="ECO:0008006" key="3">
    <source>
        <dbReference type="Google" id="ProtNLM"/>
    </source>
</evidence>
<dbReference type="Proteomes" id="UP000218824">
    <property type="component" value="Chromosome"/>
</dbReference>
<dbReference type="EMBL" id="AP014940">
    <property type="protein sequence ID" value="BAV99814.1"/>
    <property type="molecule type" value="Genomic_DNA"/>
</dbReference>
<name>A0AAU9ARH8_LYSEN</name>